<protein>
    <recommendedName>
        <fullName evidence="4">GntR C-terminal domain-containing protein</fullName>
    </recommendedName>
</protein>
<evidence type="ECO:0000313" key="5">
    <source>
        <dbReference type="EMBL" id="OKL54089.1"/>
    </source>
</evidence>
<reference evidence="6" key="1">
    <citation type="submission" date="2016-12" db="EMBL/GenBank/DDBJ databases">
        <authorList>
            <person name="Meng X."/>
        </authorList>
    </citation>
    <scope>NUCLEOTIDE SEQUENCE [LARGE SCALE GENOMIC DNA]</scope>
    <source>
        <strain evidence="6">DSM 19116</strain>
    </source>
</reference>
<proteinExistence type="predicted"/>
<gene>
    <name evidence="5" type="ORF">BSZ39_05870</name>
</gene>
<dbReference type="AlphaFoldDB" id="A0A1Q5Q323"/>
<evidence type="ECO:0000256" key="2">
    <source>
        <dbReference type="ARBA" id="ARBA00023125"/>
    </source>
</evidence>
<dbReference type="Gene3D" id="1.20.120.530">
    <property type="entry name" value="GntR ligand-binding domain-like"/>
    <property type="match status" value="1"/>
</dbReference>
<dbReference type="SUPFAM" id="SSF48008">
    <property type="entry name" value="GntR ligand-binding domain-like"/>
    <property type="match status" value="1"/>
</dbReference>
<organism evidence="5 6">
    <name type="scientific">Bowdeniella nasicola</name>
    <dbReference type="NCBI Taxonomy" id="208480"/>
    <lineage>
        <taxon>Bacteria</taxon>
        <taxon>Bacillati</taxon>
        <taxon>Actinomycetota</taxon>
        <taxon>Actinomycetes</taxon>
        <taxon>Actinomycetales</taxon>
        <taxon>Actinomycetaceae</taxon>
        <taxon>Bowdeniella</taxon>
    </lineage>
</organism>
<comment type="caution">
    <text evidence="5">The sequence shown here is derived from an EMBL/GenBank/DDBJ whole genome shotgun (WGS) entry which is preliminary data.</text>
</comment>
<evidence type="ECO:0000259" key="4">
    <source>
        <dbReference type="Pfam" id="PF07729"/>
    </source>
</evidence>
<keyword evidence="1" id="KW-0805">Transcription regulation</keyword>
<evidence type="ECO:0000313" key="6">
    <source>
        <dbReference type="Proteomes" id="UP000185628"/>
    </source>
</evidence>
<sequence length="76" mass="8564">MRGIEPAWQNAERYLFAAPDIDVNHDQGAVEHAEILAACSEHDSKRAARAIREHILGARDRIATQLQESQIFVKAR</sequence>
<accession>A0A1Q5Q323</accession>
<dbReference type="GO" id="GO:0003677">
    <property type="term" value="F:DNA binding"/>
    <property type="evidence" value="ECO:0007669"/>
    <property type="project" value="UniProtKB-KW"/>
</dbReference>
<keyword evidence="3" id="KW-0804">Transcription</keyword>
<feature type="domain" description="GntR C-terminal" evidence="4">
    <location>
        <begin position="5"/>
        <end position="55"/>
    </location>
</feature>
<dbReference type="InterPro" id="IPR008920">
    <property type="entry name" value="TF_FadR/GntR_C"/>
</dbReference>
<keyword evidence="2" id="KW-0238">DNA-binding</keyword>
<dbReference type="InterPro" id="IPR011711">
    <property type="entry name" value="GntR_C"/>
</dbReference>
<dbReference type="EMBL" id="MQVR01000027">
    <property type="protein sequence ID" value="OKL54089.1"/>
    <property type="molecule type" value="Genomic_DNA"/>
</dbReference>
<name>A0A1Q5Q323_9ACTO</name>
<dbReference type="Proteomes" id="UP000185628">
    <property type="component" value="Unassembled WGS sequence"/>
</dbReference>
<evidence type="ECO:0000256" key="3">
    <source>
        <dbReference type="ARBA" id="ARBA00023163"/>
    </source>
</evidence>
<dbReference type="Pfam" id="PF07729">
    <property type="entry name" value="FCD"/>
    <property type="match status" value="1"/>
</dbReference>
<keyword evidence="6" id="KW-1185">Reference proteome</keyword>
<evidence type="ECO:0000256" key="1">
    <source>
        <dbReference type="ARBA" id="ARBA00023015"/>
    </source>
</evidence>